<dbReference type="AlphaFoldDB" id="A0A1C7N758"/>
<dbReference type="GO" id="GO:0005774">
    <property type="term" value="C:vacuolar membrane"/>
    <property type="evidence" value="ECO:0007669"/>
    <property type="project" value="UniProtKB-SubCell"/>
</dbReference>
<dbReference type="STRING" id="101091.A0A1C7N758"/>
<comment type="caution">
    <text evidence="8">The sequence shown here is derived from an EMBL/GenBank/DDBJ whole genome shotgun (WGS) entry which is preliminary data.</text>
</comment>
<accession>A0A1C7N758</accession>
<dbReference type="GO" id="GO:0006799">
    <property type="term" value="P:polyphosphate biosynthetic process"/>
    <property type="evidence" value="ECO:0007669"/>
    <property type="project" value="UniProtKB-ARBA"/>
</dbReference>
<dbReference type="InterPro" id="IPR051572">
    <property type="entry name" value="VTC_Complex_Subunit"/>
</dbReference>
<feature type="transmembrane region" description="Helical" evidence="6">
    <location>
        <begin position="614"/>
        <end position="632"/>
    </location>
</feature>
<feature type="transmembrane region" description="Helical" evidence="6">
    <location>
        <begin position="680"/>
        <end position="700"/>
    </location>
</feature>
<sequence length="724" mass="84679">MKFNVEFNSKINEPWRDYYIQYNQLNAQLKDPISTNALNLQNFQRRIEIELRKVYGFVQKHLDQLTNRVNACGSTLKNYKSRAEVDEYAYDAVADSLAEILVDVDDIAKFHNLNLCAFDRIIKKYEKITASNLITYHFNKLLEAYPLDKQRFDDLIVLISEQHDICRLHGNPRVAQAYDVGEEQTAFERATNKYWVHPDHINEVKAVILLHLPIHIFNQRKQYESKDAAVSSVYFDNENFDLYHERLERSKGAEAVRMRWYGQCDELNDDVYIERKTHHAPWLDERSIKDRFRLKEGQVNGFIKGAYSVNDYKQELGLKKKMNPLSIEENCFIADGIQKSIKERQLQPVCRVFYNRTAFQFPGDQRLRISLDSNLTFIREDHFDGTRRRTDKTGRENWRRCDIDIEYPFRNVKEHDILRFPYAILETKIQSHLGQTIPTWLNQLLDSHLVHEVPHFSKYIHGASYLFNDRVPKMPYWLSELDYDIRKPVTPNAGLSRSKSFKPLFNGRHRRSITQEHIAQQKEVEKPKRLDVPHLSLNFHDNPVPPVTNENTPNRDLLSKYFLNNKLPEEKNHDYKLSPLVPGELLNSTPLNKRKNLPMKKSDPKSFFANERTFISWLQFCALMLTVSLNLLNYGDRISRIVGACFIVISSAIAMYALARFQLRSYYMRTGRSASNMEDIYGPVLLCILLVGALCVNFYLRAPLIFSSLGPDSSSPAQPMYQVL</sequence>
<keyword evidence="3 6" id="KW-0812">Transmembrane</keyword>
<keyword evidence="2" id="KW-0926">Vacuole</keyword>
<dbReference type="PANTHER" id="PTHR46140">
    <property type="entry name" value="VACUOLAR TRANSPORTER CHAPERONE 1-RELATED"/>
    <property type="match status" value="1"/>
</dbReference>
<protein>
    <submittedName>
        <fullName evidence="8">Vacuolar transporter chaperone 4</fullName>
    </submittedName>
</protein>
<evidence type="ECO:0000256" key="6">
    <source>
        <dbReference type="SAM" id="Phobius"/>
    </source>
</evidence>
<dbReference type="InterPro" id="IPR003807">
    <property type="entry name" value="DUF202"/>
</dbReference>
<dbReference type="EMBL" id="LUGH01000457">
    <property type="protein sequence ID" value="OBZ84897.1"/>
    <property type="molecule type" value="Genomic_DNA"/>
</dbReference>
<feature type="domain" description="SPX" evidence="7">
    <location>
        <begin position="1"/>
        <end position="139"/>
    </location>
</feature>
<keyword evidence="9" id="KW-1185">Reference proteome</keyword>
<gene>
    <name evidence="8" type="primary">VTC4_1</name>
    <name evidence="8" type="ORF">A0J61_07048</name>
</gene>
<evidence type="ECO:0000256" key="4">
    <source>
        <dbReference type="ARBA" id="ARBA00022989"/>
    </source>
</evidence>
<reference evidence="8 9" key="1">
    <citation type="submission" date="2016-03" db="EMBL/GenBank/DDBJ databases">
        <title>Choanephora cucurbitarum.</title>
        <authorList>
            <person name="Min B."/>
            <person name="Park H."/>
            <person name="Park J.-H."/>
            <person name="Shin H.-D."/>
            <person name="Choi I.-G."/>
        </authorList>
    </citation>
    <scope>NUCLEOTIDE SEQUENCE [LARGE SCALE GENOMIC DNA]</scope>
    <source>
        <strain evidence="8 9">KUS-F28377</strain>
    </source>
</reference>
<evidence type="ECO:0000313" key="8">
    <source>
        <dbReference type="EMBL" id="OBZ84897.1"/>
    </source>
</evidence>
<proteinExistence type="predicted"/>
<evidence type="ECO:0000259" key="7">
    <source>
        <dbReference type="PROSITE" id="PS51382"/>
    </source>
</evidence>
<dbReference type="InterPro" id="IPR004331">
    <property type="entry name" value="SPX_dom"/>
</dbReference>
<dbReference type="InterPro" id="IPR018966">
    <property type="entry name" value="VTC_domain"/>
</dbReference>
<dbReference type="InParanoid" id="A0A1C7N758"/>
<dbReference type="InterPro" id="IPR042267">
    <property type="entry name" value="VTC_sf"/>
</dbReference>
<evidence type="ECO:0000256" key="5">
    <source>
        <dbReference type="ARBA" id="ARBA00023136"/>
    </source>
</evidence>
<dbReference type="PROSITE" id="PS51382">
    <property type="entry name" value="SPX"/>
    <property type="match status" value="1"/>
</dbReference>
<keyword evidence="5 6" id="KW-0472">Membrane</keyword>
<evidence type="ECO:0000313" key="9">
    <source>
        <dbReference type="Proteomes" id="UP000093000"/>
    </source>
</evidence>
<evidence type="ECO:0000256" key="2">
    <source>
        <dbReference type="ARBA" id="ARBA00022554"/>
    </source>
</evidence>
<dbReference type="Proteomes" id="UP000093000">
    <property type="component" value="Unassembled WGS sequence"/>
</dbReference>
<evidence type="ECO:0000256" key="3">
    <source>
        <dbReference type="ARBA" id="ARBA00022692"/>
    </source>
</evidence>
<dbReference type="Pfam" id="PF09359">
    <property type="entry name" value="VTC"/>
    <property type="match status" value="1"/>
</dbReference>
<organism evidence="8 9">
    <name type="scientific">Choanephora cucurbitarum</name>
    <dbReference type="NCBI Taxonomy" id="101091"/>
    <lineage>
        <taxon>Eukaryota</taxon>
        <taxon>Fungi</taxon>
        <taxon>Fungi incertae sedis</taxon>
        <taxon>Mucoromycota</taxon>
        <taxon>Mucoromycotina</taxon>
        <taxon>Mucoromycetes</taxon>
        <taxon>Mucorales</taxon>
        <taxon>Mucorineae</taxon>
        <taxon>Choanephoraceae</taxon>
        <taxon>Choanephoroideae</taxon>
        <taxon>Choanephora</taxon>
    </lineage>
</organism>
<dbReference type="Gene3D" id="3.20.100.30">
    <property type="entry name" value="VTC, catalytic tunnel domain"/>
    <property type="match status" value="1"/>
</dbReference>
<dbReference type="Pfam" id="PF02656">
    <property type="entry name" value="DUF202"/>
    <property type="match status" value="1"/>
</dbReference>
<dbReference type="PANTHER" id="PTHR46140:SF1">
    <property type="entry name" value="VACUOLAR TRANSPORTER CHAPERONE COMPLEX SUBUNIT 4-RELATED"/>
    <property type="match status" value="1"/>
</dbReference>
<keyword evidence="4 6" id="KW-1133">Transmembrane helix</keyword>
<dbReference type="CDD" id="cd07751">
    <property type="entry name" value="PolyPPase_VTC4_like"/>
    <property type="match status" value="1"/>
</dbReference>
<name>A0A1C7N758_9FUNG</name>
<comment type="subcellular location">
    <subcellularLocation>
        <location evidence="1">Vacuole membrane</location>
        <topology evidence="1">Multi-pass membrane protein</topology>
    </subcellularLocation>
</comment>
<dbReference type="OrthoDB" id="6493944at2759"/>
<evidence type="ECO:0000256" key="1">
    <source>
        <dbReference type="ARBA" id="ARBA00004128"/>
    </source>
</evidence>
<feature type="transmembrane region" description="Helical" evidence="6">
    <location>
        <begin position="638"/>
        <end position="659"/>
    </location>
</feature>